<dbReference type="Proteomes" id="UP000199584">
    <property type="component" value="Unassembled WGS sequence"/>
</dbReference>
<dbReference type="RefSeq" id="WP_092487650.1">
    <property type="nucleotide sequence ID" value="NZ_FOYM01000047.1"/>
</dbReference>
<dbReference type="EMBL" id="FOYM01000047">
    <property type="protein sequence ID" value="SFR17483.1"/>
    <property type="molecule type" value="Genomic_DNA"/>
</dbReference>
<sequence length="70" mass="7989">MEKMLIQLNKVSRLSGCIDIIRQKGLALVILDLETKQIIIIFNPCLIDTDTIMETFLQGGCHIDYFYNVA</sequence>
<organism evidence="1 2">
    <name type="scientific">Desulfoscipio geothermicus DSM 3669</name>
    <dbReference type="NCBI Taxonomy" id="1121426"/>
    <lineage>
        <taxon>Bacteria</taxon>
        <taxon>Bacillati</taxon>
        <taxon>Bacillota</taxon>
        <taxon>Clostridia</taxon>
        <taxon>Eubacteriales</taxon>
        <taxon>Desulfallaceae</taxon>
        <taxon>Desulfoscipio</taxon>
    </lineage>
</organism>
<accession>A0A1I6EIA2</accession>
<dbReference type="AlphaFoldDB" id="A0A1I6EIA2"/>
<protein>
    <submittedName>
        <fullName evidence="1">Uncharacterized protein</fullName>
    </submittedName>
</protein>
<evidence type="ECO:0000313" key="2">
    <source>
        <dbReference type="Proteomes" id="UP000199584"/>
    </source>
</evidence>
<proteinExistence type="predicted"/>
<dbReference type="STRING" id="39060.SAMN05660706_14716"/>
<reference evidence="2" key="1">
    <citation type="submission" date="2016-10" db="EMBL/GenBank/DDBJ databases">
        <authorList>
            <person name="Varghese N."/>
            <person name="Submissions S."/>
        </authorList>
    </citation>
    <scope>NUCLEOTIDE SEQUENCE [LARGE SCALE GENOMIC DNA]</scope>
    <source>
        <strain evidence="2">DSM 3669</strain>
    </source>
</reference>
<evidence type="ECO:0000313" key="1">
    <source>
        <dbReference type="EMBL" id="SFR17483.1"/>
    </source>
</evidence>
<gene>
    <name evidence="1" type="ORF">SAMN05660706_14716</name>
</gene>
<keyword evidence="2" id="KW-1185">Reference proteome</keyword>
<name>A0A1I6EIA2_9FIRM</name>